<dbReference type="RefSeq" id="WP_270005839.1">
    <property type="nucleotide sequence ID" value="NZ_CAXQEU010000069.1"/>
</dbReference>
<organism evidence="2 3">
    <name type="scientific">Mesoflavibacter profundi</name>
    <dbReference type="NCBI Taxonomy" id="2708110"/>
    <lineage>
        <taxon>Bacteria</taxon>
        <taxon>Pseudomonadati</taxon>
        <taxon>Bacteroidota</taxon>
        <taxon>Flavobacteriia</taxon>
        <taxon>Flavobacteriales</taxon>
        <taxon>Flavobacteriaceae</taxon>
        <taxon>Mesoflavibacter</taxon>
    </lineage>
</organism>
<feature type="transmembrane region" description="Helical" evidence="1">
    <location>
        <begin position="172"/>
        <end position="190"/>
    </location>
</feature>
<keyword evidence="1" id="KW-1133">Transmembrane helix</keyword>
<keyword evidence="3" id="KW-1185">Reference proteome</keyword>
<dbReference type="Proteomes" id="UP001149142">
    <property type="component" value="Unassembled WGS sequence"/>
</dbReference>
<dbReference type="EMBL" id="JAPFGC010000002">
    <property type="protein sequence ID" value="MDA0178523.1"/>
    <property type="molecule type" value="Genomic_DNA"/>
</dbReference>
<keyword evidence="1" id="KW-0812">Transmembrane</keyword>
<accession>A0ABT4S371</accession>
<feature type="transmembrane region" description="Helical" evidence="1">
    <location>
        <begin position="21"/>
        <end position="42"/>
    </location>
</feature>
<evidence type="ECO:0000256" key="1">
    <source>
        <dbReference type="SAM" id="Phobius"/>
    </source>
</evidence>
<protein>
    <submittedName>
        <fullName evidence="2">Uncharacterized protein</fullName>
    </submittedName>
</protein>
<evidence type="ECO:0000313" key="2">
    <source>
        <dbReference type="EMBL" id="MDA0178523.1"/>
    </source>
</evidence>
<feature type="transmembrane region" description="Helical" evidence="1">
    <location>
        <begin position="111"/>
        <end position="136"/>
    </location>
</feature>
<evidence type="ECO:0000313" key="3">
    <source>
        <dbReference type="Proteomes" id="UP001149142"/>
    </source>
</evidence>
<keyword evidence="1" id="KW-0472">Membrane</keyword>
<proteinExistence type="predicted"/>
<sequence length="476" mass="56734">MFSRLFFDSNFYPNTFSKTRIGLAICYGLFSAIVLYSFFYVLDDVFRLIELGFIEFPQEISESEKYKHNLFYAAISVMIGNSVFISYLFSRPSKALNRRSFKQKRILNDQVFLGANFVHWFLRIGVVFGVFAANGINFKNEFFYYPIQILIIIVLYLDIWKTLIQILKKRKYKILFIHFITTVILILSLAKFDVTDYKRLEKVALKYNPIIDLPYSNYSSPNYYQRFNVINLRLKLNSKKELDIYVENRRLSEKEKIKLNELQDFISKIKSSVREEVVLRMTVNLFADADLKLLYIKQLEAQLLKNNISRINYIAVDSKEHFNEWESKSIFKTISFDVLDIENKRTGINRPLIPDYYQIRNYYKNHFKDSLLIQLKKEIEVDGELITKNNLSTILKNKINAKTYIKYIYDDNTTYQDYIDMLSIHYETVEKLREIEQKNFKVYPQSNNAVGFGSEAYKREHNRLIKMYPIHIRESF</sequence>
<name>A0ABT4S371_9FLAO</name>
<feature type="transmembrane region" description="Helical" evidence="1">
    <location>
        <begin position="70"/>
        <end position="90"/>
    </location>
</feature>
<feature type="transmembrane region" description="Helical" evidence="1">
    <location>
        <begin position="142"/>
        <end position="160"/>
    </location>
</feature>
<reference evidence="2" key="1">
    <citation type="submission" date="2022-11" db="EMBL/GenBank/DDBJ databases">
        <title>Refractory cell wall polysaccharides provide important carbon source for microbial heterotrophs in the hadal ocean.</title>
        <authorList>
            <person name="Zhu X."/>
        </authorList>
    </citation>
    <scope>NUCLEOTIDE SEQUENCE</scope>
    <source>
        <strain evidence="2">MTRN7</strain>
    </source>
</reference>
<gene>
    <name evidence="2" type="ORF">OOZ35_13555</name>
</gene>
<comment type="caution">
    <text evidence="2">The sequence shown here is derived from an EMBL/GenBank/DDBJ whole genome shotgun (WGS) entry which is preliminary data.</text>
</comment>